<reference evidence="2" key="1">
    <citation type="submission" date="2015-04" db="EMBL/GenBank/DDBJ databases">
        <title>The genome sequence of the plant pathogenic Rhizarian Plasmodiophora brassicae reveals insights in its biotrophic life cycle and the origin of chitin synthesis.</title>
        <authorList>
            <person name="Schwelm A."/>
            <person name="Fogelqvist J."/>
            <person name="Knaust A."/>
            <person name="Julke S."/>
            <person name="Lilja T."/>
            <person name="Dhandapani V."/>
            <person name="Bonilla-Rosso G."/>
            <person name="Karlsson M."/>
            <person name="Shevchenko A."/>
            <person name="Choi S.R."/>
            <person name="Kim H.G."/>
            <person name="Park J.Y."/>
            <person name="Lim Y.P."/>
            <person name="Ludwig-Muller J."/>
            <person name="Dixelius C."/>
        </authorList>
    </citation>
    <scope>NUCLEOTIDE SEQUENCE</scope>
    <source>
        <tissue evidence="2">Potato root galls</tissue>
    </source>
</reference>
<dbReference type="AlphaFoldDB" id="A0A0H5R580"/>
<feature type="chain" id="PRO_5005222995" evidence="1">
    <location>
        <begin position="18"/>
        <end position="107"/>
    </location>
</feature>
<name>A0A0H5R580_9EUKA</name>
<feature type="signal peptide" evidence="1">
    <location>
        <begin position="1"/>
        <end position="17"/>
    </location>
</feature>
<accession>A0A0H5R580</accession>
<evidence type="ECO:0000256" key="1">
    <source>
        <dbReference type="SAM" id="SignalP"/>
    </source>
</evidence>
<keyword evidence="1" id="KW-0732">Signal</keyword>
<organism evidence="2">
    <name type="scientific">Spongospora subterranea</name>
    <dbReference type="NCBI Taxonomy" id="70186"/>
    <lineage>
        <taxon>Eukaryota</taxon>
        <taxon>Sar</taxon>
        <taxon>Rhizaria</taxon>
        <taxon>Endomyxa</taxon>
        <taxon>Phytomyxea</taxon>
        <taxon>Plasmodiophorida</taxon>
        <taxon>Plasmodiophoridae</taxon>
        <taxon>Spongospora</taxon>
    </lineage>
</organism>
<proteinExistence type="predicted"/>
<evidence type="ECO:0000313" key="2">
    <source>
        <dbReference type="EMBL" id="CRZ08962.1"/>
    </source>
</evidence>
<dbReference type="EMBL" id="HACM01008520">
    <property type="protein sequence ID" value="CRZ08962.1"/>
    <property type="molecule type" value="Transcribed_RNA"/>
</dbReference>
<sequence length="107" mass="11227">LLGLLLVVTSPTRSVTTESGHVGSEFLGSGQANASTTIASSTFSDTMSPSLKLANDKTPGVHYPVFKCSTLKSNLLKGNSLLEFDFSNINGVDQFGESSAMNELHSS</sequence>
<protein>
    <submittedName>
        <fullName evidence="2">Uncharacterized protein</fullName>
    </submittedName>
</protein>
<feature type="non-terminal residue" evidence="2">
    <location>
        <position position="1"/>
    </location>
</feature>
<feature type="non-terminal residue" evidence="2">
    <location>
        <position position="107"/>
    </location>
</feature>